<gene>
    <name evidence="1" type="ORF">AN964_09335</name>
</gene>
<dbReference type="AlphaFoldDB" id="A0A0Q3WWE7"/>
<proteinExistence type="predicted"/>
<comment type="caution">
    <text evidence="1">The sequence shown here is derived from an EMBL/GenBank/DDBJ whole genome shotgun (WGS) entry which is preliminary data.</text>
</comment>
<accession>A0A0Q3WWE7</accession>
<name>A0A0Q3WWE7_9BACI</name>
<organism evidence="1 2">
    <name type="scientific">Heyndrickxia shackletonii</name>
    <dbReference type="NCBI Taxonomy" id="157838"/>
    <lineage>
        <taxon>Bacteria</taxon>
        <taxon>Bacillati</taxon>
        <taxon>Bacillota</taxon>
        <taxon>Bacilli</taxon>
        <taxon>Bacillales</taxon>
        <taxon>Bacillaceae</taxon>
        <taxon>Heyndrickxia</taxon>
    </lineage>
</organism>
<evidence type="ECO:0000313" key="1">
    <source>
        <dbReference type="EMBL" id="KQL53683.1"/>
    </source>
</evidence>
<evidence type="ECO:0000313" key="2">
    <source>
        <dbReference type="Proteomes" id="UP000051888"/>
    </source>
</evidence>
<protein>
    <submittedName>
        <fullName evidence="1">Uncharacterized protein</fullName>
    </submittedName>
</protein>
<keyword evidence="2" id="KW-1185">Reference proteome</keyword>
<dbReference type="EMBL" id="LJJC01000004">
    <property type="protein sequence ID" value="KQL53683.1"/>
    <property type="molecule type" value="Genomic_DNA"/>
</dbReference>
<reference evidence="1 2" key="1">
    <citation type="submission" date="2015-09" db="EMBL/GenBank/DDBJ databases">
        <title>Genome sequencing project for genomic taxonomy and phylogenomics of Bacillus-like bacteria.</title>
        <authorList>
            <person name="Liu B."/>
            <person name="Wang J."/>
            <person name="Zhu Y."/>
            <person name="Liu G."/>
            <person name="Chen Q."/>
            <person name="Chen Z."/>
            <person name="Lan J."/>
            <person name="Che J."/>
            <person name="Ge C."/>
            <person name="Shi H."/>
            <person name="Pan Z."/>
            <person name="Liu X."/>
        </authorList>
    </citation>
    <scope>NUCLEOTIDE SEQUENCE [LARGE SCALE GENOMIC DNA]</scope>
    <source>
        <strain evidence="1 2">LMG 18435</strain>
    </source>
</reference>
<sequence>MKLNAKRKIKISPAIKALFFKLVTFVIRTNKFLNSALEWISLLKKRCPNPKPILKVLLQYENHNLSGIKSIQN</sequence>
<dbReference type="Proteomes" id="UP000051888">
    <property type="component" value="Unassembled WGS sequence"/>
</dbReference>